<dbReference type="PROSITE" id="PS51257">
    <property type="entry name" value="PROKAR_LIPOPROTEIN"/>
    <property type="match status" value="1"/>
</dbReference>
<dbReference type="EMBL" id="BGZN01000002">
    <property type="protein sequence ID" value="GBR72696.1"/>
    <property type="molecule type" value="Genomic_DNA"/>
</dbReference>
<evidence type="ECO:0000313" key="1">
    <source>
        <dbReference type="EMBL" id="GBR72696.1"/>
    </source>
</evidence>
<reference evidence="1 2" key="1">
    <citation type="journal article" date="2019" name="ISME J.">
        <title>Genome analyses of uncultured TG2/ZB3 bacteria in 'Margulisbacteria' specifically attached to ectosymbiotic spirochetes of protists in the termite gut.</title>
        <authorList>
            <person name="Utami Y.D."/>
            <person name="Kuwahara H."/>
            <person name="Igai K."/>
            <person name="Murakami T."/>
            <person name="Sugaya K."/>
            <person name="Morikawa T."/>
            <person name="Nagura Y."/>
            <person name="Yuki M."/>
            <person name="Deevong P."/>
            <person name="Inoue T."/>
            <person name="Kihara K."/>
            <person name="Lo N."/>
            <person name="Yamada A."/>
            <person name="Ohkuma M."/>
            <person name="Hongoh Y."/>
        </authorList>
    </citation>
    <scope>NUCLEOTIDE SEQUENCE [LARGE SCALE GENOMIC DNA]</scope>
    <source>
        <strain evidence="1">NkOx7-01</strain>
    </source>
</reference>
<name>A0A388T7S8_TERA1</name>
<comment type="caution">
    <text evidence="1">The sequence shown here is derived from an EMBL/GenBank/DDBJ whole genome shotgun (WGS) entry which is preliminary data.</text>
</comment>
<gene>
    <name evidence="1" type="ORF">NO1_0193</name>
</gene>
<dbReference type="Proteomes" id="UP000269352">
    <property type="component" value="Unassembled WGS sequence"/>
</dbReference>
<accession>A0A388T7S8</accession>
<proteinExistence type="predicted"/>
<dbReference type="AlphaFoldDB" id="A0A388T7S8"/>
<sequence>MLLELTRNKIIVMLLLLTLFMTYGCSNDKVRITRVIYDELSKGVEGNDKINYKINFEKINKGYARVYVYFEVKGAGYTQPCWYYLKKLDSNNWKILGYGTGYVGKDYDVIGVPTGTVRLSDYYPPDAVGY</sequence>
<organism evidence="1 2">
    <name type="scientific">Termititenax aidoneus</name>
    <dbReference type="NCBI Taxonomy" id="2218524"/>
    <lineage>
        <taxon>Bacteria</taxon>
        <taxon>Bacillati</taxon>
        <taxon>Candidatus Margulisiibacteriota</taxon>
        <taxon>Candidatus Termititenacia</taxon>
        <taxon>Candidatus Termititenacales</taxon>
        <taxon>Candidatus Termititenacaceae</taxon>
        <taxon>Candidatus Termititenax</taxon>
    </lineage>
</organism>
<evidence type="ECO:0000313" key="2">
    <source>
        <dbReference type="Proteomes" id="UP000269352"/>
    </source>
</evidence>
<protein>
    <recommendedName>
        <fullName evidence="3">Lipoprotein</fullName>
    </recommendedName>
</protein>
<evidence type="ECO:0008006" key="3">
    <source>
        <dbReference type="Google" id="ProtNLM"/>
    </source>
</evidence>
<keyword evidence="2" id="KW-1185">Reference proteome</keyword>